<reference evidence="2 3" key="1">
    <citation type="submission" date="2018-06" db="EMBL/GenBank/DDBJ databases">
        <title>Sphaerisporangium craniellae sp. nov., isolated from a marine sponge in the South China Sea.</title>
        <authorList>
            <person name="Li L."/>
        </authorList>
    </citation>
    <scope>NUCLEOTIDE SEQUENCE [LARGE SCALE GENOMIC DNA]</scope>
    <source>
        <strain evidence="2 3">CCTCC AA 208026</strain>
    </source>
</reference>
<organism evidence="2 3">
    <name type="scientific">Sphaerisporangium album</name>
    <dbReference type="NCBI Taxonomy" id="509200"/>
    <lineage>
        <taxon>Bacteria</taxon>
        <taxon>Bacillati</taxon>
        <taxon>Actinomycetota</taxon>
        <taxon>Actinomycetes</taxon>
        <taxon>Streptosporangiales</taxon>
        <taxon>Streptosporangiaceae</taxon>
        <taxon>Sphaerisporangium</taxon>
    </lineage>
</organism>
<evidence type="ECO:0000313" key="2">
    <source>
        <dbReference type="EMBL" id="RCG29979.1"/>
    </source>
</evidence>
<dbReference type="Proteomes" id="UP000253094">
    <property type="component" value="Unassembled WGS sequence"/>
</dbReference>
<protein>
    <submittedName>
        <fullName evidence="2">Uncharacterized protein</fullName>
    </submittedName>
</protein>
<dbReference type="EMBL" id="QOIL01000009">
    <property type="protein sequence ID" value="RCG29979.1"/>
    <property type="molecule type" value="Genomic_DNA"/>
</dbReference>
<proteinExistence type="predicted"/>
<name>A0A367FJA6_9ACTN</name>
<dbReference type="AlphaFoldDB" id="A0A367FJA6"/>
<dbReference type="RefSeq" id="WP_114029922.1">
    <property type="nucleotide sequence ID" value="NZ_QOIL01000009.1"/>
</dbReference>
<gene>
    <name evidence="2" type="ORF">DQ384_17625</name>
</gene>
<accession>A0A367FJA6</accession>
<feature type="region of interest" description="Disordered" evidence="1">
    <location>
        <begin position="1"/>
        <end position="38"/>
    </location>
</feature>
<keyword evidence="3" id="KW-1185">Reference proteome</keyword>
<feature type="compositionally biased region" description="Low complexity" evidence="1">
    <location>
        <begin position="1"/>
        <end position="31"/>
    </location>
</feature>
<comment type="caution">
    <text evidence="2">The sequence shown here is derived from an EMBL/GenBank/DDBJ whole genome shotgun (WGS) entry which is preliminary data.</text>
</comment>
<evidence type="ECO:0000256" key="1">
    <source>
        <dbReference type="SAM" id="MobiDB-lite"/>
    </source>
</evidence>
<sequence>MAQTTTTAPPRQTRARTTGTTRGPASGAAATRRGEDRRHHRLPVGVMYEIRLPFIGMVAIPSIERLTYYAALAALAAFRLIDWRLALIIGLGHALAEQNLFRSLKGIGQAAEAV</sequence>
<evidence type="ECO:0000313" key="3">
    <source>
        <dbReference type="Proteomes" id="UP000253094"/>
    </source>
</evidence>